<proteinExistence type="predicted"/>
<protein>
    <submittedName>
        <fullName evidence="1">Esterase</fullName>
    </submittedName>
</protein>
<dbReference type="EMBL" id="WUUQ01000004">
    <property type="protein sequence ID" value="MXQ74228.1"/>
    <property type="molecule type" value="Genomic_DNA"/>
</dbReference>
<dbReference type="Pfam" id="PF00756">
    <property type="entry name" value="Esterase"/>
    <property type="match status" value="1"/>
</dbReference>
<dbReference type="PANTHER" id="PTHR48098">
    <property type="entry name" value="ENTEROCHELIN ESTERASE-RELATED"/>
    <property type="match status" value="1"/>
</dbReference>
<organism evidence="1 2">
    <name type="scientific">Copranaerobaculum intestinale</name>
    <dbReference type="NCBI Taxonomy" id="2692629"/>
    <lineage>
        <taxon>Bacteria</taxon>
        <taxon>Bacillati</taxon>
        <taxon>Bacillota</taxon>
        <taxon>Erysipelotrichia</taxon>
        <taxon>Erysipelotrichales</taxon>
        <taxon>Erysipelotrichaceae</taxon>
        <taxon>Copranaerobaculum</taxon>
    </lineage>
</organism>
<keyword evidence="2" id="KW-1185">Reference proteome</keyword>
<dbReference type="InterPro" id="IPR000801">
    <property type="entry name" value="Esterase-like"/>
</dbReference>
<dbReference type="SUPFAM" id="SSF53474">
    <property type="entry name" value="alpha/beta-Hydrolases"/>
    <property type="match status" value="1"/>
</dbReference>
<comment type="caution">
    <text evidence="1">The sequence shown here is derived from an EMBL/GenBank/DDBJ whole genome shotgun (WGS) entry which is preliminary data.</text>
</comment>
<reference evidence="1 2" key="2">
    <citation type="submission" date="2020-01" db="EMBL/GenBank/DDBJ databases">
        <title>Clostridiaceae sp. nov. isolated from the gut of human by culturomics.</title>
        <authorList>
            <person name="Chang Y."/>
        </authorList>
    </citation>
    <scope>NUCLEOTIDE SEQUENCE [LARGE SCALE GENOMIC DNA]</scope>
    <source>
        <strain evidence="1 2">DONG20-135</strain>
    </source>
</reference>
<dbReference type="InterPro" id="IPR050583">
    <property type="entry name" value="Mycobacterial_A85_antigen"/>
</dbReference>
<dbReference type="AlphaFoldDB" id="A0A6N8U7R4"/>
<dbReference type="Proteomes" id="UP000434036">
    <property type="component" value="Unassembled WGS sequence"/>
</dbReference>
<dbReference type="Gene3D" id="3.40.50.1820">
    <property type="entry name" value="alpha/beta hydrolase"/>
    <property type="match status" value="1"/>
</dbReference>
<dbReference type="PANTHER" id="PTHR48098:SF3">
    <property type="entry name" value="IRON(III) ENTEROBACTIN ESTERASE"/>
    <property type="match status" value="1"/>
</dbReference>
<evidence type="ECO:0000313" key="2">
    <source>
        <dbReference type="Proteomes" id="UP000434036"/>
    </source>
</evidence>
<reference evidence="1 2" key="1">
    <citation type="submission" date="2019-12" db="EMBL/GenBank/DDBJ databases">
        <authorList>
            <person name="Yang R."/>
        </authorList>
    </citation>
    <scope>NUCLEOTIDE SEQUENCE [LARGE SCALE GENOMIC DNA]</scope>
    <source>
        <strain evidence="1 2">DONG20-135</strain>
    </source>
</reference>
<name>A0A6N8U7R4_9FIRM</name>
<sequence>MKIEYLKQFSKQLQRDMEWKIFGHRGKPCLVFPAQDGRFYDYENFGMIEAAKQWIDRGEIQFFCIDSIDLETWSNKNGDPRQRILLHEAWYRYITEEVVPQIMAISTRGNDDLKPTGILTTGCSMGGAHAMNFFLRRPDLFDMVLSLSGIYRADFFFENYMDDLVYINSPIDYMQNLPLDHPYIEMFQKRKIIMCCGQGEWEDDMIVSTRQLEAVFKVKQIPVWTDFWGIDAAHDWVWWKKQLPYFLTKLL</sequence>
<gene>
    <name evidence="1" type="ORF">GSF08_09795</name>
</gene>
<dbReference type="RefSeq" id="WP_160625620.1">
    <property type="nucleotide sequence ID" value="NZ_WUUQ01000004.1"/>
</dbReference>
<accession>A0A6N8U7R4</accession>
<dbReference type="InterPro" id="IPR029058">
    <property type="entry name" value="AB_hydrolase_fold"/>
</dbReference>
<evidence type="ECO:0000313" key="1">
    <source>
        <dbReference type="EMBL" id="MXQ74228.1"/>
    </source>
</evidence>